<protein>
    <submittedName>
        <fullName evidence="3">Uncharacterized protein</fullName>
    </submittedName>
</protein>
<feature type="domain" description="DUF7828" evidence="2">
    <location>
        <begin position="2"/>
        <end position="88"/>
    </location>
</feature>
<dbReference type="RefSeq" id="WP_238714400.1">
    <property type="nucleotide sequence ID" value="NZ_JAEPBH010000033.1"/>
</dbReference>
<sequence>MYAKSFIALDGNGRLTGARTAQQYPYDRYTCHLCGSALQYHPDYDAGRPWFEHRSDMLTDNGRQHCPYVRPEPGEARHIRKLKCYIPDARPLVYRNDWHCSGCDSNYHGERYCLSCRTGEFSRTLSDAEIHTAEVTACAY</sequence>
<feature type="domain" description="DUF3279" evidence="1">
    <location>
        <begin position="93"/>
        <end position="128"/>
    </location>
</feature>
<accession>A0A8K0V6V3</accession>
<comment type="caution">
    <text evidence="3">The sequence shown here is derived from an EMBL/GenBank/DDBJ whole genome shotgun (WGS) entry which is preliminary data.</text>
</comment>
<evidence type="ECO:0000313" key="4">
    <source>
        <dbReference type="Proteomes" id="UP000659047"/>
    </source>
</evidence>
<dbReference type="InterPro" id="IPR057150">
    <property type="entry name" value="DUF7828"/>
</dbReference>
<dbReference type="Proteomes" id="UP000659047">
    <property type="component" value="Unassembled WGS sequence"/>
</dbReference>
<reference evidence="3" key="1">
    <citation type="submission" date="2021-01" db="EMBL/GenBank/DDBJ databases">
        <title>Intestinitalea alba gen. nov., sp. nov., a novel genus of the family Enterobacteriaceae, isolated from the gut of the plastic-eating mealworm Tenebrio molitor L.</title>
        <authorList>
            <person name="Yang Y."/>
        </authorList>
    </citation>
    <scope>NUCLEOTIDE SEQUENCE</scope>
    <source>
        <strain evidence="3">BIT-L3</strain>
    </source>
</reference>
<proteinExistence type="predicted"/>
<dbReference type="Pfam" id="PF11682">
    <property type="entry name" value="Zn_ribbon_11"/>
    <property type="match status" value="1"/>
</dbReference>
<evidence type="ECO:0000313" key="3">
    <source>
        <dbReference type="EMBL" id="MBK4716195.1"/>
    </source>
</evidence>
<gene>
    <name evidence="3" type="ORF">JJB97_12840</name>
</gene>
<dbReference type="InterPro" id="IPR021696">
    <property type="entry name" value="DUF3279"/>
</dbReference>
<name>A0A8K0V6V3_9ENTR</name>
<dbReference type="EMBL" id="JAEPBH010000033">
    <property type="protein sequence ID" value="MBK4716195.1"/>
    <property type="molecule type" value="Genomic_DNA"/>
</dbReference>
<dbReference type="AlphaFoldDB" id="A0A8K0V6V3"/>
<organism evidence="3 4">
    <name type="scientific">Tenebrionibacter intestinalis</name>
    <dbReference type="NCBI Taxonomy" id="2799638"/>
    <lineage>
        <taxon>Bacteria</taxon>
        <taxon>Pseudomonadati</taxon>
        <taxon>Pseudomonadota</taxon>
        <taxon>Gammaproteobacteria</taxon>
        <taxon>Enterobacterales</taxon>
        <taxon>Enterobacteriaceae</taxon>
        <taxon>Tenebrionibacter/Tenebrionicola group</taxon>
        <taxon>Tenebrionibacter</taxon>
    </lineage>
</organism>
<keyword evidence="4" id="KW-1185">Reference proteome</keyword>
<evidence type="ECO:0000259" key="1">
    <source>
        <dbReference type="Pfam" id="PF11682"/>
    </source>
</evidence>
<evidence type="ECO:0000259" key="2">
    <source>
        <dbReference type="Pfam" id="PF25165"/>
    </source>
</evidence>
<dbReference type="Pfam" id="PF25165">
    <property type="entry name" value="DUF7828"/>
    <property type="match status" value="1"/>
</dbReference>